<dbReference type="EMBL" id="JAUJFL010000003">
    <property type="protein sequence ID" value="KAK2606960.1"/>
    <property type="molecule type" value="Genomic_DNA"/>
</dbReference>
<reference evidence="2" key="1">
    <citation type="submission" date="2023-06" db="EMBL/GenBank/DDBJ databases">
        <authorList>
            <person name="Noh H."/>
        </authorList>
    </citation>
    <scope>NUCLEOTIDE SEQUENCE</scope>
    <source>
        <strain evidence="2">DUCC20226</strain>
    </source>
</reference>
<dbReference type="Proteomes" id="UP001265746">
    <property type="component" value="Unassembled WGS sequence"/>
</dbReference>
<proteinExistence type="predicted"/>
<organism evidence="2 3">
    <name type="scientific">Phomopsis amygdali</name>
    <name type="common">Fusicoccum amygdali</name>
    <dbReference type="NCBI Taxonomy" id="1214568"/>
    <lineage>
        <taxon>Eukaryota</taxon>
        <taxon>Fungi</taxon>
        <taxon>Dikarya</taxon>
        <taxon>Ascomycota</taxon>
        <taxon>Pezizomycotina</taxon>
        <taxon>Sordariomycetes</taxon>
        <taxon>Sordariomycetidae</taxon>
        <taxon>Diaporthales</taxon>
        <taxon>Diaporthaceae</taxon>
        <taxon>Diaporthe</taxon>
    </lineage>
</organism>
<name>A0AAD9SGE5_PHOAM</name>
<feature type="compositionally biased region" description="Acidic residues" evidence="1">
    <location>
        <begin position="297"/>
        <end position="331"/>
    </location>
</feature>
<protein>
    <submittedName>
        <fullName evidence="2">Uncharacterized protein</fullName>
    </submittedName>
</protein>
<sequence length="331" mass="39071">MTSLSSSLDLATYHPQKQSPLFGVFPGEIRNKIFAFALLQYEDDAAAYPEDSYWYRPGFKGPKRGNSSLLRTCKLAYAEGQKVFLEEIEWAFWFDRGPRGRSGSNDCLRFFRDLSDSQVRDLEQVRFFTQMYWLEGGHNINNIFNNNNFRPSRLTITIRYSDWWFWEHNEPLRMREDWLINFNGSHGLRELRVEYETLAWKKAQMDAIVTRNKERVLKVRDGGYLSAEDTRLEEWRWTGPSKLGGQTWEHHGEGDVVEYVVVTDTWKYHEGPIPEDVLQRQAALQQQRLNSILAEGDWTDEDEEDDEDEDEEEEEEEEEGEEFSDDEDSQD</sequence>
<gene>
    <name evidence="2" type="ORF">N8I77_005676</name>
</gene>
<evidence type="ECO:0000313" key="3">
    <source>
        <dbReference type="Proteomes" id="UP001265746"/>
    </source>
</evidence>
<evidence type="ECO:0000313" key="2">
    <source>
        <dbReference type="EMBL" id="KAK2606960.1"/>
    </source>
</evidence>
<comment type="caution">
    <text evidence="2">The sequence shown here is derived from an EMBL/GenBank/DDBJ whole genome shotgun (WGS) entry which is preliminary data.</text>
</comment>
<evidence type="ECO:0000256" key="1">
    <source>
        <dbReference type="SAM" id="MobiDB-lite"/>
    </source>
</evidence>
<keyword evidence="3" id="KW-1185">Reference proteome</keyword>
<feature type="region of interest" description="Disordered" evidence="1">
    <location>
        <begin position="289"/>
        <end position="331"/>
    </location>
</feature>
<dbReference type="AlphaFoldDB" id="A0AAD9SGE5"/>
<accession>A0AAD9SGE5</accession>